<dbReference type="InterPro" id="IPR000182">
    <property type="entry name" value="GNAT_dom"/>
</dbReference>
<comment type="caution">
    <text evidence="2">The sequence shown here is derived from an EMBL/GenBank/DDBJ whole genome shotgun (WGS) entry which is preliminary data.</text>
</comment>
<proteinExistence type="predicted"/>
<sequence length="178" mass="19217">MIYSSFTAENSQEVIGLFKQVFSAAEGDDEGRVIAQLVTDIITTTAAEDLLGFIATQDKSIVGAIFFSRFILPNNALAFLLSPVAVATETQGQGVGQQLINFGLEQLKLLAVNTVVTYGDPAFYTKVGFEQIDESIIKAPFPLSQPIGWLGQSLNHQPLQAVVGDTQCVAALSRAEYW</sequence>
<organism evidence="2 3">
    <name type="scientific">Shewanella gaetbuli</name>
    <dbReference type="NCBI Taxonomy" id="220752"/>
    <lineage>
        <taxon>Bacteria</taxon>
        <taxon>Pseudomonadati</taxon>
        <taxon>Pseudomonadota</taxon>
        <taxon>Gammaproteobacteria</taxon>
        <taxon>Alteromonadales</taxon>
        <taxon>Shewanellaceae</taxon>
        <taxon>Shewanella</taxon>
    </lineage>
</organism>
<protein>
    <submittedName>
        <fullName evidence="2">N-acetyltransferase</fullName>
    </submittedName>
</protein>
<evidence type="ECO:0000313" key="2">
    <source>
        <dbReference type="EMBL" id="MCL1141976.1"/>
    </source>
</evidence>
<dbReference type="Proteomes" id="UP001139333">
    <property type="component" value="Unassembled WGS sequence"/>
</dbReference>
<dbReference type="GO" id="GO:0016747">
    <property type="term" value="F:acyltransferase activity, transferring groups other than amino-acyl groups"/>
    <property type="evidence" value="ECO:0007669"/>
    <property type="project" value="InterPro"/>
</dbReference>
<keyword evidence="3" id="KW-1185">Reference proteome</keyword>
<dbReference type="Gene3D" id="3.40.630.30">
    <property type="match status" value="1"/>
</dbReference>
<gene>
    <name evidence="2" type="ORF">L2672_04590</name>
</gene>
<dbReference type="PROSITE" id="PS51186">
    <property type="entry name" value="GNAT"/>
    <property type="match status" value="1"/>
</dbReference>
<dbReference type="Pfam" id="PF13508">
    <property type="entry name" value="Acetyltransf_7"/>
    <property type="match status" value="1"/>
</dbReference>
<dbReference type="SUPFAM" id="SSF55729">
    <property type="entry name" value="Acyl-CoA N-acyltransferases (Nat)"/>
    <property type="match status" value="1"/>
</dbReference>
<dbReference type="CDD" id="cd04301">
    <property type="entry name" value="NAT_SF"/>
    <property type="match status" value="1"/>
</dbReference>
<dbReference type="InterPro" id="IPR016181">
    <property type="entry name" value="Acyl_CoA_acyltransferase"/>
</dbReference>
<evidence type="ECO:0000313" key="3">
    <source>
        <dbReference type="Proteomes" id="UP001139333"/>
    </source>
</evidence>
<feature type="domain" description="N-acetyltransferase" evidence="1">
    <location>
        <begin position="1"/>
        <end position="148"/>
    </location>
</feature>
<evidence type="ECO:0000259" key="1">
    <source>
        <dbReference type="PROSITE" id="PS51186"/>
    </source>
</evidence>
<dbReference type="RefSeq" id="WP_248994649.1">
    <property type="nucleotide sequence ID" value="NZ_JAKIKP010000002.1"/>
</dbReference>
<reference evidence="2" key="1">
    <citation type="submission" date="2022-01" db="EMBL/GenBank/DDBJ databases">
        <title>Whole genome-based taxonomy of the Shewanellaceae.</title>
        <authorList>
            <person name="Martin-Rodriguez A.J."/>
        </authorList>
    </citation>
    <scope>NUCLEOTIDE SEQUENCE</scope>
    <source>
        <strain evidence="2">DSM 16422</strain>
    </source>
</reference>
<name>A0A9X2CJF4_9GAMM</name>
<dbReference type="EMBL" id="JAKIKP010000002">
    <property type="protein sequence ID" value="MCL1141976.1"/>
    <property type="molecule type" value="Genomic_DNA"/>
</dbReference>
<accession>A0A9X2CJF4</accession>
<dbReference type="AlphaFoldDB" id="A0A9X2CJF4"/>